<dbReference type="Pfam" id="PF03937">
    <property type="entry name" value="Sdh5"/>
    <property type="match status" value="1"/>
</dbReference>
<sequence length="98" mass="11377">MSGTTRSSEGLDPRRRKILFRCWHRGMREVDLLLGQFADARLDQLSEDELDQLEHFMEAQDVDIFSWFAGSKPVDPDYARPIFETIKAFHTHNGPINV</sequence>
<accession>A0A6N8DTV6</accession>
<dbReference type="AlphaFoldDB" id="A0A6N8DTV6"/>
<organism evidence="4 5">
    <name type="scientific">Rhodoblastus acidophilus</name>
    <name type="common">Rhodopseudomonas acidophila</name>
    <dbReference type="NCBI Taxonomy" id="1074"/>
    <lineage>
        <taxon>Bacteria</taxon>
        <taxon>Pseudomonadati</taxon>
        <taxon>Pseudomonadota</taxon>
        <taxon>Alphaproteobacteria</taxon>
        <taxon>Hyphomicrobiales</taxon>
        <taxon>Rhodoblastaceae</taxon>
        <taxon>Rhodoblastus</taxon>
    </lineage>
</organism>
<dbReference type="Proteomes" id="UP000439113">
    <property type="component" value="Unassembled WGS sequence"/>
</dbReference>
<dbReference type="Gene3D" id="1.10.150.250">
    <property type="entry name" value="Flavinator of succinate dehydrogenase"/>
    <property type="match status" value="1"/>
</dbReference>
<keyword evidence="3" id="KW-0143">Chaperone</keyword>
<dbReference type="InterPro" id="IPR036714">
    <property type="entry name" value="SDH_sf"/>
</dbReference>
<dbReference type="OrthoDB" id="9807264at2"/>
<evidence type="ECO:0000256" key="3">
    <source>
        <dbReference type="ARBA" id="ARBA00023186"/>
    </source>
</evidence>
<protein>
    <recommendedName>
        <fullName evidence="2">FAD assembly factor SdhE</fullName>
    </recommendedName>
</protein>
<dbReference type="PANTHER" id="PTHR12469">
    <property type="entry name" value="PROTEIN EMI5 HOMOLOG, MITOCHONDRIAL"/>
    <property type="match status" value="1"/>
</dbReference>
<dbReference type="SUPFAM" id="SSF109910">
    <property type="entry name" value="YgfY-like"/>
    <property type="match status" value="1"/>
</dbReference>
<evidence type="ECO:0000256" key="2">
    <source>
        <dbReference type="ARBA" id="ARBA00019418"/>
    </source>
</evidence>
<dbReference type="GO" id="GO:0006099">
    <property type="term" value="P:tricarboxylic acid cycle"/>
    <property type="evidence" value="ECO:0007669"/>
    <property type="project" value="TreeGrafter"/>
</dbReference>
<dbReference type="EMBL" id="WNKS01000019">
    <property type="protein sequence ID" value="MTV32623.1"/>
    <property type="molecule type" value="Genomic_DNA"/>
</dbReference>
<gene>
    <name evidence="4" type="ORF">GJ654_16680</name>
</gene>
<name>A0A6N8DTV6_RHOAC</name>
<dbReference type="InterPro" id="IPR005631">
    <property type="entry name" value="SDH"/>
</dbReference>
<dbReference type="PANTHER" id="PTHR12469:SF2">
    <property type="entry name" value="SUCCINATE DEHYDROGENASE ASSEMBLY FACTOR 2, MITOCHONDRIAL"/>
    <property type="match status" value="1"/>
</dbReference>
<dbReference type="RefSeq" id="WP_155447310.1">
    <property type="nucleotide sequence ID" value="NZ_JAOQNR010000018.1"/>
</dbReference>
<comment type="caution">
    <text evidence="4">The sequence shown here is derived from an EMBL/GenBank/DDBJ whole genome shotgun (WGS) entry which is preliminary data.</text>
</comment>
<evidence type="ECO:0000256" key="1">
    <source>
        <dbReference type="ARBA" id="ARBA00008571"/>
    </source>
</evidence>
<reference evidence="4 5" key="1">
    <citation type="submission" date="2019-11" db="EMBL/GenBank/DDBJ databases">
        <title>Whole-genome sequence of a Rhodoblastus acidophilus DSM 142.</title>
        <authorList>
            <person name="Kyndt J.A."/>
            <person name="Meyer T.E."/>
        </authorList>
    </citation>
    <scope>NUCLEOTIDE SEQUENCE [LARGE SCALE GENOMIC DNA]</scope>
    <source>
        <strain evidence="4 5">DSM 142</strain>
    </source>
</reference>
<proteinExistence type="inferred from homology"/>
<evidence type="ECO:0000313" key="4">
    <source>
        <dbReference type="EMBL" id="MTV32623.1"/>
    </source>
</evidence>
<comment type="similarity">
    <text evidence="1">Belongs to the SdhE FAD assembly factor family.</text>
</comment>
<evidence type="ECO:0000313" key="5">
    <source>
        <dbReference type="Proteomes" id="UP000439113"/>
    </source>
</evidence>